<name>A0A8H4T3S7_9HYPO</name>
<dbReference type="GO" id="GO:0005576">
    <property type="term" value="C:extracellular region"/>
    <property type="evidence" value="ECO:0007669"/>
    <property type="project" value="InterPro"/>
</dbReference>
<reference evidence="3" key="1">
    <citation type="journal article" date="2020" name="BMC Genomics">
        <title>Correction to: Identification and distribution of gene clusters required for synthesis of sphingolipid metabolism inhibitors in diverse species of the filamentous fungus Fusarium.</title>
        <authorList>
            <person name="Kim H.S."/>
            <person name="Lohmar J.M."/>
            <person name="Busman M."/>
            <person name="Brown D.W."/>
            <person name="Naumann T.A."/>
            <person name="Divon H.H."/>
            <person name="Lysoe E."/>
            <person name="Uhlig S."/>
            <person name="Proctor R.H."/>
        </authorList>
    </citation>
    <scope>NUCLEOTIDE SEQUENCE</scope>
    <source>
        <strain evidence="3">NRRL 45417</strain>
    </source>
</reference>
<reference evidence="3" key="2">
    <citation type="submission" date="2020-05" db="EMBL/GenBank/DDBJ databases">
        <authorList>
            <person name="Kim H.-S."/>
            <person name="Proctor R.H."/>
            <person name="Brown D.W."/>
        </authorList>
    </citation>
    <scope>NUCLEOTIDE SEQUENCE</scope>
    <source>
        <strain evidence="3">NRRL 45417</strain>
    </source>
</reference>
<dbReference type="InterPro" id="IPR015131">
    <property type="entry name" value="Killer_tox_Kp4"/>
</dbReference>
<evidence type="ECO:0000313" key="3">
    <source>
        <dbReference type="EMBL" id="KAF4950771.1"/>
    </source>
</evidence>
<proteinExistence type="predicted"/>
<evidence type="ECO:0000259" key="2">
    <source>
        <dbReference type="Pfam" id="PF09044"/>
    </source>
</evidence>
<feature type="signal peptide" evidence="1">
    <location>
        <begin position="1"/>
        <end position="19"/>
    </location>
</feature>
<keyword evidence="4" id="KW-1185">Reference proteome</keyword>
<dbReference type="InterPro" id="IPR011329">
    <property type="entry name" value="Killer_tox_Kp4/SMK"/>
</dbReference>
<organism evidence="3 4">
    <name type="scientific">Fusarium gaditjirri</name>
    <dbReference type="NCBI Taxonomy" id="282569"/>
    <lineage>
        <taxon>Eukaryota</taxon>
        <taxon>Fungi</taxon>
        <taxon>Dikarya</taxon>
        <taxon>Ascomycota</taxon>
        <taxon>Pezizomycotina</taxon>
        <taxon>Sordariomycetes</taxon>
        <taxon>Hypocreomycetidae</taxon>
        <taxon>Hypocreales</taxon>
        <taxon>Nectriaceae</taxon>
        <taxon>Fusarium</taxon>
        <taxon>Fusarium nisikadoi species complex</taxon>
    </lineage>
</organism>
<keyword evidence="1" id="KW-0732">Signal</keyword>
<dbReference type="AlphaFoldDB" id="A0A8H4T3S7"/>
<sequence length="130" mass="14107">MQLTAILATALLAAGQAAAGINCRGSSQCGGGTQGESVSDFIDLARFLDPNRWYYNGQHIICTQHLCAFLQNTGGMPGSSIKNLFWELYNHGCKRCGSVPVFYPDDNDEKSHGILTINYVSSPKCKWAVC</sequence>
<dbReference type="EMBL" id="JABFAI010000196">
    <property type="protein sequence ID" value="KAF4950771.1"/>
    <property type="molecule type" value="Genomic_DNA"/>
</dbReference>
<protein>
    <recommendedName>
        <fullName evidence="2">Killer toxin Kp4 domain-containing protein</fullName>
    </recommendedName>
</protein>
<evidence type="ECO:0000313" key="4">
    <source>
        <dbReference type="Proteomes" id="UP000604273"/>
    </source>
</evidence>
<evidence type="ECO:0000256" key="1">
    <source>
        <dbReference type="SAM" id="SignalP"/>
    </source>
</evidence>
<feature type="chain" id="PRO_5034124043" description="Killer toxin Kp4 domain-containing protein" evidence="1">
    <location>
        <begin position="20"/>
        <end position="130"/>
    </location>
</feature>
<comment type="caution">
    <text evidence="3">The sequence shown here is derived from an EMBL/GenBank/DDBJ whole genome shotgun (WGS) entry which is preliminary data.</text>
</comment>
<gene>
    <name evidence="3" type="ORF">FGADI_7967</name>
</gene>
<dbReference type="Proteomes" id="UP000604273">
    <property type="component" value="Unassembled WGS sequence"/>
</dbReference>
<feature type="domain" description="Killer toxin Kp4" evidence="2">
    <location>
        <begin position="7"/>
        <end position="121"/>
    </location>
</feature>
<dbReference type="SUPFAM" id="SSF55221">
    <property type="entry name" value="Yeast killer toxins"/>
    <property type="match status" value="1"/>
</dbReference>
<dbReference type="OrthoDB" id="4177994at2759"/>
<accession>A0A8H4T3S7</accession>
<dbReference type="Pfam" id="PF09044">
    <property type="entry name" value="Kp4"/>
    <property type="match status" value="1"/>
</dbReference>
<dbReference type="Gene3D" id="3.30.430.10">
    <property type="entry name" value="Killer Toxin P4, subunit A"/>
    <property type="match status" value="1"/>
</dbReference>